<dbReference type="EMBL" id="CAKLPX010000004">
    <property type="protein sequence ID" value="CAH0992924.1"/>
    <property type="molecule type" value="Genomic_DNA"/>
</dbReference>
<evidence type="ECO:0000256" key="2">
    <source>
        <dbReference type="ARBA" id="ARBA00005528"/>
    </source>
</evidence>
<organism evidence="15 16">
    <name type="scientific">Sinobacterium norvegicum</name>
    <dbReference type="NCBI Taxonomy" id="1641715"/>
    <lineage>
        <taxon>Bacteria</taxon>
        <taxon>Pseudomonadati</taxon>
        <taxon>Pseudomonadota</taxon>
        <taxon>Gammaproteobacteria</taxon>
        <taxon>Cellvibrionales</taxon>
        <taxon>Spongiibacteraceae</taxon>
        <taxon>Sinobacterium</taxon>
    </lineage>
</organism>
<keyword evidence="9 12" id="KW-0949">S-adenosyl-L-methionine</keyword>
<evidence type="ECO:0000256" key="9">
    <source>
        <dbReference type="ARBA" id="ARBA00022691"/>
    </source>
</evidence>
<evidence type="ECO:0000256" key="11">
    <source>
        <dbReference type="ARBA" id="ARBA00047944"/>
    </source>
</evidence>
<dbReference type="InterPro" id="IPR015947">
    <property type="entry name" value="PUA-like_sf"/>
</dbReference>
<evidence type="ECO:0000313" key="15">
    <source>
        <dbReference type="EMBL" id="CAH0992924.1"/>
    </source>
</evidence>
<evidence type="ECO:0000313" key="16">
    <source>
        <dbReference type="Proteomes" id="UP000838100"/>
    </source>
</evidence>
<dbReference type="CDD" id="cd18084">
    <property type="entry name" value="RsmE-like"/>
    <property type="match status" value="1"/>
</dbReference>
<evidence type="ECO:0000256" key="3">
    <source>
        <dbReference type="ARBA" id="ARBA00012328"/>
    </source>
</evidence>
<dbReference type="SUPFAM" id="SSF75217">
    <property type="entry name" value="alpha/beta knot"/>
    <property type="match status" value="1"/>
</dbReference>
<evidence type="ECO:0000256" key="5">
    <source>
        <dbReference type="ARBA" id="ARBA00022490"/>
    </source>
</evidence>
<proteinExistence type="inferred from homology"/>
<dbReference type="GO" id="GO:0008168">
    <property type="term" value="F:methyltransferase activity"/>
    <property type="evidence" value="ECO:0007669"/>
    <property type="project" value="UniProtKB-KW"/>
</dbReference>
<gene>
    <name evidence="15" type="primary">rsmE</name>
    <name evidence="15" type="ORF">SIN8267_03063</name>
</gene>
<dbReference type="Proteomes" id="UP000838100">
    <property type="component" value="Unassembled WGS sequence"/>
</dbReference>
<comment type="function">
    <text evidence="10 12">Specifically methylates the N3 position of the uracil ring of uridine 1498 (m3U1498) in 16S rRNA. Acts on the fully assembled 30S ribosomal subunit.</text>
</comment>
<dbReference type="Pfam" id="PF04452">
    <property type="entry name" value="Methyltrans_RNA"/>
    <property type="match status" value="1"/>
</dbReference>
<evidence type="ECO:0000256" key="6">
    <source>
        <dbReference type="ARBA" id="ARBA00022552"/>
    </source>
</evidence>
<keyword evidence="5 12" id="KW-0963">Cytoplasm</keyword>
<dbReference type="EC" id="2.1.1.193" evidence="3 12"/>
<evidence type="ECO:0000256" key="1">
    <source>
        <dbReference type="ARBA" id="ARBA00004496"/>
    </source>
</evidence>
<keyword evidence="16" id="KW-1185">Reference proteome</keyword>
<comment type="catalytic activity">
    <reaction evidence="11 12">
        <text>uridine(1498) in 16S rRNA + S-adenosyl-L-methionine = N(3)-methyluridine(1498) in 16S rRNA + S-adenosyl-L-homocysteine + H(+)</text>
        <dbReference type="Rhea" id="RHEA:42920"/>
        <dbReference type="Rhea" id="RHEA-COMP:10283"/>
        <dbReference type="Rhea" id="RHEA-COMP:10284"/>
        <dbReference type="ChEBI" id="CHEBI:15378"/>
        <dbReference type="ChEBI" id="CHEBI:57856"/>
        <dbReference type="ChEBI" id="CHEBI:59789"/>
        <dbReference type="ChEBI" id="CHEBI:65315"/>
        <dbReference type="ChEBI" id="CHEBI:74502"/>
        <dbReference type="EC" id="2.1.1.193"/>
    </reaction>
</comment>
<feature type="domain" description="Ribosomal RNA small subunit methyltransferase E PUA-like" evidence="14">
    <location>
        <begin position="20"/>
        <end position="65"/>
    </location>
</feature>
<sequence length="240" mass="26707">MRIPRIFCSIDLADQQSLTLDASASHHLAKVLRFKAGYHIIVFNGRGQQVDATIVAISKQAVTVQTDIVSQQDNQSPLKTVLAIALSKGDRFDWVLQKATELGVHEIYPLFSERSEVKLSGERLEKKQQAWQKIIISACEQCQRNTLPILHPAQALENWVQQADYEVKLVLHHRSDQGLAAEQPTEVALLIGPEGGLSEAEIQLAEQHGFAALTLGPRVLRTETAPLTALSILQYRWGDF</sequence>
<dbReference type="PIRSF" id="PIRSF015601">
    <property type="entry name" value="MTase_slr0722"/>
    <property type="match status" value="1"/>
</dbReference>
<name>A0ABN8EKJ5_9GAMM</name>
<comment type="caution">
    <text evidence="15">The sequence shown here is derived from an EMBL/GenBank/DDBJ whole genome shotgun (WGS) entry which is preliminary data.</text>
</comment>
<dbReference type="Pfam" id="PF20260">
    <property type="entry name" value="PUA_4"/>
    <property type="match status" value="1"/>
</dbReference>
<dbReference type="InterPro" id="IPR006700">
    <property type="entry name" value="RsmE"/>
</dbReference>
<dbReference type="PANTHER" id="PTHR30027:SF3">
    <property type="entry name" value="16S RRNA (URACIL(1498)-N(3))-METHYLTRANSFERASE"/>
    <property type="match status" value="1"/>
</dbReference>
<feature type="domain" description="Ribosomal RNA small subunit methyltransferase E methyltransferase" evidence="13">
    <location>
        <begin position="75"/>
        <end position="234"/>
    </location>
</feature>
<evidence type="ECO:0000259" key="13">
    <source>
        <dbReference type="Pfam" id="PF04452"/>
    </source>
</evidence>
<dbReference type="PANTHER" id="PTHR30027">
    <property type="entry name" value="RIBOSOMAL RNA SMALL SUBUNIT METHYLTRANSFERASE E"/>
    <property type="match status" value="1"/>
</dbReference>
<dbReference type="NCBIfam" id="TIGR00046">
    <property type="entry name" value="RsmE family RNA methyltransferase"/>
    <property type="match status" value="1"/>
</dbReference>
<dbReference type="SUPFAM" id="SSF88697">
    <property type="entry name" value="PUA domain-like"/>
    <property type="match status" value="1"/>
</dbReference>
<dbReference type="InterPro" id="IPR046887">
    <property type="entry name" value="RsmE_PUA-like"/>
</dbReference>
<evidence type="ECO:0000256" key="8">
    <source>
        <dbReference type="ARBA" id="ARBA00022679"/>
    </source>
</evidence>
<keyword evidence="6 12" id="KW-0698">rRNA processing</keyword>
<evidence type="ECO:0000256" key="12">
    <source>
        <dbReference type="PIRNR" id="PIRNR015601"/>
    </source>
</evidence>
<dbReference type="Gene3D" id="3.40.1280.10">
    <property type="match status" value="1"/>
</dbReference>
<dbReference type="RefSeq" id="WP_237445830.1">
    <property type="nucleotide sequence ID" value="NZ_CAKLPX010000004.1"/>
</dbReference>
<dbReference type="InterPro" id="IPR046886">
    <property type="entry name" value="RsmE_MTase_dom"/>
</dbReference>
<evidence type="ECO:0000259" key="14">
    <source>
        <dbReference type="Pfam" id="PF20260"/>
    </source>
</evidence>
<accession>A0ABN8EKJ5</accession>
<dbReference type="InterPro" id="IPR029026">
    <property type="entry name" value="tRNA_m1G_MTases_N"/>
</dbReference>
<keyword evidence="7 12" id="KW-0489">Methyltransferase</keyword>
<dbReference type="NCBIfam" id="NF008692">
    <property type="entry name" value="PRK11713.1-5"/>
    <property type="match status" value="1"/>
</dbReference>
<keyword evidence="8 12" id="KW-0808">Transferase</keyword>
<dbReference type="GO" id="GO:0032259">
    <property type="term" value="P:methylation"/>
    <property type="evidence" value="ECO:0007669"/>
    <property type="project" value="UniProtKB-KW"/>
</dbReference>
<protein>
    <recommendedName>
        <fullName evidence="4 12">Ribosomal RNA small subunit methyltransferase E</fullName>
        <ecNumber evidence="3 12">2.1.1.193</ecNumber>
    </recommendedName>
</protein>
<evidence type="ECO:0000256" key="4">
    <source>
        <dbReference type="ARBA" id="ARBA00013673"/>
    </source>
</evidence>
<comment type="similarity">
    <text evidence="2 12">Belongs to the RNA methyltransferase RsmE family.</text>
</comment>
<reference evidence="15" key="1">
    <citation type="submission" date="2021-12" db="EMBL/GenBank/DDBJ databases">
        <authorList>
            <person name="Rodrigo-Torres L."/>
            <person name="Arahal R. D."/>
            <person name="Lucena T."/>
        </authorList>
    </citation>
    <scope>NUCLEOTIDE SEQUENCE</scope>
    <source>
        <strain evidence="15">CECT 8267</strain>
    </source>
</reference>
<evidence type="ECO:0000256" key="7">
    <source>
        <dbReference type="ARBA" id="ARBA00022603"/>
    </source>
</evidence>
<dbReference type="Gene3D" id="2.40.240.20">
    <property type="entry name" value="Hypothetical PUA domain-like, domain 1"/>
    <property type="match status" value="1"/>
</dbReference>
<dbReference type="InterPro" id="IPR029028">
    <property type="entry name" value="Alpha/beta_knot_MTases"/>
</dbReference>
<evidence type="ECO:0000256" key="10">
    <source>
        <dbReference type="ARBA" id="ARBA00025699"/>
    </source>
</evidence>
<comment type="subcellular location">
    <subcellularLocation>
        <location evidence="1 12">Cytoplasm</location>
    </subcellularLocation>
</comment>